<dbReference type="Proteomes" id="UP001597045">
    <property type="component" value="Unassembled WGS sequence"/>
</dbReference>
<evidence type="ECO:0000313" key="2">
    <source>
        <dbReference type="Proteomes" id="UP001597045"/>
    </source>
</evidence>
<organism evidence="1 2">
    <name type="scientific">Kibdelosporangium lantanae</name>
    <dbReference type="NCBI Taxonomy" id="1497396"/>
    <lineage>
        <taxon>Bacteria</taxon>
        <taxon>Bacillati</taxon>
        <taxon>Actinomycetota</taxon>
        <taxon>Actinomycetes</taxon>
        <taxon>Pseudonocardiales</taxon>
        <taxon>Pseudonocardiaceae</taxon>
        <taxon>Kibdelosporangium</taxon>
    </lineage>
</organism>
<reference evidence="2" key="1">
    <citation type="journal article" date="2019" name="Int. J. Syst. Evol. Microbiol.">
        <title>The Global Catalogue of Microorganisms (GCM) 10K type strain sequencing project: providing services to taxonomists for standard genome sequencing and annotation.</title>
        <authorList>
            <consortium name="The Broad Institute Genomics Platform"/>
            <consortium name="The Broad Institute Genome Sequencing Center for Infectious Disease"/>
            <person name="Wu L."/>
            <person name="Ma J."/>
        </authorList>
    </citation>
    <scope>NUCLEOTIDE SEQUENCE [LARGE SCALE GENOMIC DNA]</scope>
    <source>
        <strain evidence="2">JCM 31486</strain>
    </source>
</reference>
<proteinExistence type="predicted"/>
<keyword evidence="2" id="KW-1185">Reference proteome</keyword>
<comment type="caution">
    <text evidence="1">The sequence shown here is derived from an EMBL/GenBank/DDBJ whole genome shotgun (WGS) entry which is preliminary data.</text>
</comment>
<protein>
    <submittedName>
        <fullName evidence="1">Uncharacterized protein</fullName>
    </submittedName>
</protein>
<dbReference type="EMBL" id="JBHTIS010001457">
    <property type="protein sequence ID" value="MFD1048206.1"/>
    <property type="molecule type" value="Genomic_DNA"/>
</dbReference>
<evidence type="ECO:0000313" key="1">
    <source>
        <dbReference type="EMBL" id="MFD1048206.1"/>
    </source>
</evidence>
<sequence length="91" mass="10003">MSTSQRAEATRKAAAPVGRSVMWRGKRFKLPTPAEMPLEALEAEEDGKHLTALKLILGVDQYRAFRDLAATAADAEDFSEQVMRELGRGNA</sequence>
<accession>A0ABW3MD07</accession>
<gene>
    <name evidence="1" type="ORF">ACFQ1S_23025</name>
</gene>
<name>A0ABW3MD07_9PSEU</name>